<gene>
    <name evidence="1" type="ORF">MB901379_04726</name>
</gene>
<dbReference type="AlphaFoldDB" id="A0A3S4FUP7"/>
<accession>A0A3S4FUP7</accession>
<dbReference type="Proteomes" id="UP000269998">
    <property type="component" value="Chromosome"/>
</dbReference>
<proteinExistence type="predicted"/>
<reference evidence="2" key="1">
    <citation type="submission" date="2018-02" db="EMBL/GenBank/DDBJ databases">
        <authorList>
            <person name="Seth-Smith MB H."/>
            <person name="Seth-Smith H."/>
        </authorList>
    </citation>
    <scope>NUCLEOTIDE SEQUENCE [LARGE SCALE GENOMIC DNA]</scope>
</reference>
<protein>
    <submittedName>
        <fullName evidence="1">Uncharacterized protein</fullName>
    </submittedName>
</protein>
<sequence length="55" mass="5947">MVDPRGWAALRKFKTGTEFNSSLLGAGTTDAAPMLLSLPVLVNRWVPQYSGLVRG</sequence>
<evidence type="ECO:0000313" key="1">
    <source>
        <dbReference type="EMBL" id="VDM91112.1"/>
    </source>
</evidence>
<name>A0A3S4FUP7_9MYCO</name>
<keyword evidence="2" id="KW-1185">Reference proteome</keyword>
<dbReference type="EMBL" id="LR130759">
    <property type="protein sequence ID" value="VDM91112.1"/>
    <property type="molecule type" value="Genomic_DNA"/>
</dbReference>
<evidence type="ECO:0000313" key="2">
    <source>
        <dbReference type="Proteomes" id="UP000269998"/>
    </source>
</evidence>
<organism evidence="1 2">
    <name type="scientific">Mycobacterium basiliense</name>
    <dbReference type="NCBI Taxonomy" id="2094119"/>
    <lineage>
        <taxon>Bacteria</taxon>
        <taxon>Bacillati</taxon>
        <taxon>Actinomycetota</taxon>
        <taxon>Actinomycetes</taxon>
        <taxon>Mycobacteriales</taxon>
        <taxon>Mycobacteriaceae</taxon>
        <taxon>Mycobacterium</taxon>
    </lineage>
</organism>
<dbReference type="KEGG" id="mbai:MB901379_04726"/>